<feature type="transmembrane region" description="Helical" evidence="5">
    <location>
        <begin position="88"/>
        <end position="107"/>
    </location>
</feature>
<reference evidence="7 8" key="1">
    <citation type="submission" date="2018-06" db="EMBL/GenBank/DDBJ databases">
        <title>Genomic Encyclopedia of Type Strains, Phase IV (KMG-IV): sequencing the most valuable type-strain genomes for metagenomic binning, comparative biology and taxonomic classification.</title>
        <authorList>
            <person name="Goeker M."/>
        </authorList>
    </citation>
    <scope>NUCLEOTIDE SEQUENCE [LARGE SCALE GENOMIC DNA]</scope>
    <source>
        <strain evidence="7 8">DSM 24875</strain>
    </source>
</reference>
<keyword evidence="2 5" id="KW-0812">Transmembrane</keyword>
<evidence type="ECO:0000256" key="1">
    <source>
        <dbReference type="ARBA" id="ARBA00004141"/>
    </source>
</evidence>
<organism evidence="7 8">
    <name type="scientific">Roseiarcus fermentans</name>
    <dbReference type="NCBI Taxonomy" id="1473586"/>
    <lineage>
        <taxon>Bacteria</taxon>
        <taxon>Pseudomonadati</taxon>
        <taxon>Pseudomonadota</taxon>
        <taxon>Alphaproteobacteria</taxon>
        <taxon>Hyphomicrobiales</taxon>
        <taxon>Roseiarcaceae</taxon>
        <taxon>Roseiarcus</taxon>
    </lineage>
</organism>
<feature type="transmembrane region" description="Helical" evidence="5">
    <location>
        <begin position="416"/>
        <end position="437"/>
    </location>
</feature>
<feature type="transmembrane region" description="Helical" evidence="5">
    <location>
        <begin position="47"/>
        <end position="76"/>
    </location>
</feature>
<dbReference type="PANTHER" id="PTHR37422">
    <property type="entry name" value="TEICHURONIC ACID BIOSYNTHESIS PROTEIN TUAE"/>
    <property type="match status" value="1"/>
</dbReference>
<proteinExistence type="predicted"/>
<feature type="transmembrane region" description="Helical" evidence="5">
    <location>
        <begin position="383"/>
        <end position="404"/>
    </location>
</feature>
<evidence type="ECO:0000256" key="4">
    <source>
        <dbReference type="ARBA" id="ARBA00023136"/>
    </source>
</evidence>
<dbReference type="InterPro" id="IPR007016">
    <property type="entry name" value="O-antigen_ligase-rel_domated"/>
</dbReference>
<feature type="transmembrane region" description="Helical" evidence="5">
    <location>
        <begin position="242"/>
        <end position="260"/>
    </location>
</feature>
<dbReference type="GO" id="GO:0016020">
    <property type="term" value="C:membrane"/>
    <property type="evidence" value="ECO:0007669"/>
    <property type="project" value="UniProtKB-SubCell"/>
</dbReference>
<dbReference type="RefSeq" id="WP_113888434.1">
    <property type="nucleotide sequence ID" value="NZ_QNRK01000006.1"/>
</dbReference>
<keyword evidence="7" id="KW-0436">Ligase</keyword>
<evidence type="ECO:0000313" key="8">
    <source>
        <dbReference type="Proteomes" id="UP000253529"/>
    </source>
</evidence>
<dbReference type="InterPro" id="IPR051533">
    <property type="entry name" value="WaaL-like"/>
</dbReference>
<feature type="transmembrane region" description="Helical" evidence="5">
    <location>
        <begin position="119"/>
        <end position="138"/>
    </location>
</feature>
<protein>
    <submittedName>
        <fullName evidence="7">O-antigen ligase</fullName>
    </submittedName>
</protein>
<accession>A0A366FN89</accession>
<feature type="transmembrane region" description="Helical" evidence="5">
    <location>
        <begin position="16"/>
        <end position="35"/>
    </location>
</feature>
<feature type="transmembrane region" description="Helical" evidence="5">
    <location>
        <begin position="288"/>
        <end position="306"/>
    </location>
</feature>
<evidence type="ECO:0000256" key="5">
    <source>
        <dbReference type="SAM" id="Phobius"/>
    </source>
</evidence>
<evidence type="ECO:0000313" key="7">
    <source>
        <dbReference type="EMBL" id="RBP16102.1"/>
    </source>
</evidence>
<dbReference type="PANTHER" id="PTHR37422:SF21">
    <property type="entry name" value="EXOQ-LIKE PROTEIN"/>
    <property type="match status" value="1"/>
</dbReference>
<feature type="transmembrane region" description="Helical" evidence="5">
    <location>
        <begin position="266"/>
        <end position="283"/>
    </location>
</feature>
<name>A0A366FN89_9HYPH</name>
<keyword evidence="8" id="KW-1185">Reference proteome</keyword>
<evidence type="ECO:0000256" key="3">
    <source>
        <dbReference type="ARBA" id="ARBA00022989"/>
    </source>
</evidence>
<feature type="transmembrane region" description="Helical" evidence="5">
    <location>
        <begin position="144"/>
        <end position="164"/>
    </location>
</feature>
<sequence length="510" mass="54202">MTAATLSPTAPLVRPARHVVLALILAALAMAPTLAPLPPAIRPLAPLAIAVLPFAGLIAFSNPFALCLAFVIFSFFRIHEAFPALGPLHIPQLIAIPTLMVLCWHVLVKRSIELYWSRLLTIFAIFFVFVTLGLPFAVSRPEAVGFYTANYWKVAIMTLAIAWLTRRPRDFAIASHAFVVAGVLIAGVAIYNRTHGIGLVEGTRVTIGRDIQSLLGDPNDLSLVLLFPLSFAVSLFARRTSWLSALFGMAASVAIVVAIIDTQSRGGLLGLMTVFAVYGARMIKSKALLITIAVVAAMALFAAAGISGRQSGGSAETDNGIDESSMGRIYAWHAAWNMALARPLNGVGLNNFVINYFFYSPHWDGHNHAVHSTWFDVLGTTGFPGIIAFVAMVVTVIRMSFLALRKLESVKAPMPARAMGHAVLAGVAGFCVSGTFLTQGFTWSIYVLVALGTAIAEYARRLPDSPQGAKVEASRGPAVCLPGPARGTVPASRAMGAGRGALAMADGLAR</sequence>
<feature type="transmembrane region" description="Helical" evidence="5">
    <location>
        <begin position="171"/>
        <end position="191"/>
    </location>
</feature>
<feature type="domain" description="O-antigen ligase-related" evidence="6">
    <location>
        <begin position="251"/>
        <end position="390"/>
    </location>
</feature>
<comment type="subcellular location">
    <subcellularLocation>
        <location evidence="1">Membrane</location>
        <topology evidence="1">Multi-pass membrane protein</topology>
    </subcellularLocation>
</comment>
<dbReference type="GO" id="GO:0016874">
    <property type="term" value="F:ligase activity"/>
    <property type="evidence" value="ECO:0007669"/>
    <property type="project" value="UniProtKB-KW"/>
</dbReference>
<comment type="caution">
    <text evidence="7">The sequence shown here is derived from an EMBL/GenBank/DDBJ whole genome shotgun (WGS) entry which is preliminary data.</text>
</comment>
<gene>
    <name evidence="7" type="ORF">DFR50_10664</name>
</gene>
<dbReference type="AlphaFoldDB" id="A0A366FN89"/>
<dbReference type="EMBL" id="QNRK01000006">
    <property type="protein sequence ID" value="RBP16102.1"/>
    <property type="molecule type" value="Genomic_DNA"/>
</dbReference>
<keyword evidence="3 5" id="KW-1133">Transmembrane helix</keyword>
<evidence type="ECO:0000259" key="6">
    <source>
        <dbReference type="Pfam" id="PF04932"/>
    </source>
</evidence>
<dbReference type="Pfam" id="PF04932">
    <property type="entry name" value="Wzy_C"/>
    <property type="match status" value="1"/>
</dbReference>
<dbReference type="OrthoDB" id="4391260at2"/>
<dbReference type="Proteomes" id="UP000253529">
    <property type="component" value="Unassembled WGS sequence"/>
</dbReference>
<evidence type="ECO:0000256" key="2">
    <source>
        <dbReference type="ARBA" id="ARBA00022692"/>
    </source>
</evidence>
<keyword evidence="4 5" id="KW-0472">Membrane</keyword>